<sequence length="179" mass="19701">MTELALPSATEFGQGPMIRRAGLDDVSAIAVFQTDCWREAYVDLVPAEYLQRVDPAARAIRWKQRIALALRAVWVAHDGPVLRGVVSSAGDSEPLQLASLYVDSASRGTGLSQLLLETAVGESSAVLWVFEDNARAHRFYTKFGFEADGAREIDPDTGIWQIRLARPSLRLREVADDDS</sequence>
<dbReference type="PROSITE" id="PS51186">
    <property type="entry name" value="GNAT"/>
    <property type="match status" value="1"/>
</dbReference>
<reference evidence="2" key="1">
    <citation type="submission" date="2022-03" db="EMBL/GenBank/DDBJ databases">
        <title>Cryobacterium sp. nov. strain ZS14-85, isolated from Antarctic soil.</title>
        <authorList>
            <person name="Li J."/>
            <person name="Niu G."/>
        </authorList>
    </citation>
    <scope>NUCLEOTIDE SEQUENCE</scope>
    <source>
        <strain evidence="2">ZS14-85</strain>
    </source>
</reference>
<proteinExistence type="predicted"/>
<dbReference type="InterPro" id="IPR016181">
    <property type="entry name" value="Acyl_CoA_acyltransferase"/>
</dbReference>
<evidence type="ECO:0000259" key="1">
    <source>
        <dbReference type="PROSITE" id="PS51186"/>
    </source>
</evidence>
<evidence type="ECO:0000313" key="3">
    <source>
        <dbReference type="Proteomes" id="UP001165341"/>
    </source>
</evidence>
<dbReference type="GO" id="GO:0016747">
    <property type="term" value="F:acyltransferase activity, transferring groups other than amino-acyl groups"/>
    <property type="evidence" value="ECO:0007669"/>
    <property type="project" value="InterPro"/>
</dbReference>
<protein>
    <submittedName>
        <fullName evidence="2">GNAT family N-acetyltransferase</fullName>
    </submittedName>
</protein>
<accession>A0AA41QVY6</accession>
<dbReference type="SUPFAM" id="SSF55729">
    <property type="entry name" value="Acyl-CoA N-acyltransferases (Nat)"/>
    <property type="match status" value="1"/>
</dbReference>
<name>A0AA41QVY6_9MICO</name>
<keyword evidence="3" id="KW-1185">Reference proteome</keyword>
<feature type="domain" description="N-acetyltransferase" evidence="1">
    <location>
        <begin position="16"/>
        <end position="165"/>
    </location>
</feature>
<dbReference type="Proteomes" id="UP001165341">
    <property type="component" value="Unassembled WGS sequence"/>
</dbReference>
<dbReference type="InterPro" id="IPR000182">
    <property type="entry name" value="GNAT_dom"/>
</dbReference>
<organism evidence="2 3">
    <name type="scientific">Cryobacterium zhongshanensis</name>
    <dbReference type="NCBI Taxonomy" id="2928153"/>
    <lineage>
        <taxon>Bacteria</taxon>
        <taxon>Bacillati</taxon>
        <taxon>Actinomycetota</taxon>
        <taxon>Actinomycetes</taxon>
        <taxon>Micrococcales</taxon>
        <taxon>Microbacteriaceae</taxon>
        <taxon>Cryobacterium</taxon>
    </lineage>
</organism>
<gene>
    <name evidence="2" type="ORF">MQH31_09730</name>
</gene>
<dbReference type="AlphaFoldDB" id="A0AA41QVY6"/>
<dbReference type="EMBL" id="JALGAR010000002">
    <property type="protein sequence ID" value="MCI4658083.1"/>
    <property type="molecule type" value="Genomic_DNA"/>
</dbReference>
<dbReference type="Gene3D" id="3.40.630.30">
    <property type="match status" value="1"/>
</dbReference>
<comment type="caution">
    <text evidence="2">The sequence shown here is derived from an EMBL/GenBank/DDBJ whole genome shotgun (WGS) entry which is preliminary data.</text>
</comment>
<dbReference type="RefSeq" id="WP_243011866.1">
    <property type="nucleotide sequence ID" value="NZ_JALGAR010000002.1"/>
</dbReference>
<evidence type="ECO:0000313" key="2">
    <source>
        <dbReference type="EMBL" id="MCI4658083.1"/>
    </source>
</evidence>
<dbReference type="Pfam" id="PF13508">
    <property type="entry name" value="Acetyltransf_7"/>
    <property type="match status" value="1"/>
</dbReference>